<protein>
    <submittedName>
        <fullName evidence="1">Uncharacterized protein</fullName>
    </submittedName>
</protein>
<comment type="caution">
    <text evidence="1">The sequence shown here is derived from an EMBL/GenBank/DDBJ whole genome shotgun (WGS) entry which is preliminary data.</text>
</comment>
<organism evidence="1 2">
    <name type="scientific">Paraburkholderia youngii</name>
    <dbReference type="NCBI Taxonomy" id="2782701"/>
    <lineage>
        <taxon>Bacteria</taxon>
        <taxon>Pseudomonadati</taxon>
        <taxon>Pseudomonadota</taxon>
        <taxon>Betaproteobacteria</taxon>
        <taxon>Burkholderiales</taxon>
        <taxon>Burkholderiaceae</taxon>
        <taxon>Paraburkholderia</taxon>
    </lineage>
</organism>
<evidence type="ECO:0000313" key="1">
    <source>
        <dbReference type="EMBL" id="MBB5405753.1"/>
    </source>
</evidence>
<dbReference type="Proteomes" id="UP000592820">
    <property type="component" value="Unassembled WGS sequence"/>
</dbReference>
<reference evidence="1 2" key="1">
    <citation type="submission" date="2020-08" db="EMBL/GenBank/DDBJ databases">
        <title>Genomic Encyclopedia of Type Strains, Phase IV (KMG-V): Genome sequencing to study the core and pangenomes of soil and plant-associated prokaryotes.</title>
        <authorList>
            <person name="Whitman W."/>
        </authorList>
    </citation>
    <scope>NUCLEOTIDE SEQUENCE [LARGE SCALE GENOMIC DNA]</scope>
    <source>
        <strain evidence="1 2">JPY162</strain>
    </source>
</reference>
<name>A0A7W8LFG4_9BURK</name>
<accession>A0A7W8LFG4</accession>
<sequence length="36" mass="3918">MHPSDDKIATGMFIVSESDASPSTYLAIDVQFAELM</sequence>
<gene>
    <name evidence="1" type="ORF">HDG41_007849</name>
</gene>
<dbReference type="EMBL" id="JACHDE010000041">
    <property type="protein sequence ID" value="MBB5405753.1"/>
    <property type="molecule type" value="Genomic_DNA"/>
</dbReference>
<evidence type="ECO:0000313" key="2">
    <source>
        <dbReference type="Proteomes" id="UP000592820"/>
    </source>
</evidence>
<proteinExistence type="predicted"/>
<dbReference type="AlphaFoldDB" id="A0A7W8LFG4"/>